<dbReference type="UniPathway" id="UPA00050">
    <property type="reaction ID" value="UER00063"/>
</dbReference>
<dbReference type="EC" id="1.1.1.3" evidence="4 11"/>
<evidence type="ECO:0000256" key="9">
    <source>
        <dbReference type="ARBA" id="ARBA00023167"/>
    </source>
</evidence>
<dbReference type="GO" id="GO:0009086">
    <property type="term" value="P:methionine biosynthetic process"/>
    <property type="evidence" value="ECO:0007669"/>
    <property type="project" value="UniProtKB-KW"/>
</dbReference>
<evidence type="ECO:0000313" key="15">
    <source>
        <dbReference type="EnsemblPlants" id="AET5Gv20441500.15"/>
    </source>
</evidence>
<reference evidence="15" key="3">
    <citation type="journal article" date="2017" name="Nature">
        <title>Genome sequence of the progenitor of the wheat D genome Aegilops tauschii.</title>
        <authorList>
            <person name="Luo M.C."/>
            <person name="Gu Y.Q."/>
            <person name="Puiu D."/>
            <person name="Wang H."/>
            <person name="Twardziok S.O."/>
            <person name="Deal K.R."/>
            <person name="Huo N."/>
            <person name="Zhu T."/>
            <person name="Wang L."/>
            <person name="Wang Y."/>
            <person name="McGuire P.E."/>
            <person name="Liu S."/>
            <person name="Long H."/>
            <person name="Ramasamy R.K."/>
            <person name="Rodriguez J.C."/>
            <person name="Van S.L."/>
            <person name="Yuan L."/>
            <person name="Wang Z."/>
            <person name="Xia Z."/>
            <person name="Xiao L."/>
            <person name="Anderson O.D."/>
            <person name="Ouyang S."/>
            <person name="Liang Y."/>
            <person name="Zimin A.V."/>
            <person name="Pertea G."/>
            <person name="Qi P."/>
            <person name="Bennetzen J.L."/>
            <person name="Dai X."/>
            <person name="Dawson M.W."/>
            <person name="Muller H.G."/>
            <person name="Kugler K."/>
            <person name="Rivarola-Duarte L."/>
            <person name="Spannagl M."/>
            <person name="Mayer K.F.X."/>
            <person name="Lu F.H."/>
            <person name="Bevan M.W."/>
            <person name="Leroy P."/>
            <person name="Li P."/>
            <person name="You F.M."/>
            <person name="Sun Q."/>
            <person name="Liu Z."/>
            <person name="Lyons E."/>
            <person name="Wicker T."/>
            <person name="Salzberg S.L."/>
            <person name="Devos K.M."/>
            <person name="Dvorak J."/>
        </authorList>
    </citation>
    <scope>NUCLEOTIDE SEQUENCE [LARGE SCALE GENOMIC DNA]</scope>
    <source>
        <strain evidence="15">cv. AL8/78</strain>
    </source>
</reference>
<comment type="cofactor">
    <cofactor evidence="1">
        <name>a metal cation</name>
        <dbReference type="ChEBI" id="CHEBI:25213"/>
    </cofactor>
</comment>
<dbReference type="GO" id="GO:0009088">
    <property type="term" value="P:threonine biosynthetic process"/>
    <property type="evidence" value="ECO:0007669"/>
    <property type="project" value="UniProtKB-UniPathway"/>
</dbReference>
<comment type="similarity">
    <text evidence="12">Belongs to the homoserine dehydrogenase family.</text>
</comment>
<dbReference type="FunFam" id="3.40.50.720:FF:000083">
    <property type="entry name" value="Bifunctional aspartokinase/homoserine dehydrogenase"/>
    <property type="match status" value="1"/>
</dbReference>
<dbReference type="EnsemblPlants" id="AET5Gv20441500.15">
    <property type="protein sequence ID" value="AET5Gv20441500.15"/>
    <property type="gene ID" value="AET5Gv20441500"/>
</dbReference>
<evidence type="ECO:0000256" key="1">
    <source>
        <dbReference type="ARBA" id="ARBA00001920"/>
    </source>
</evidence>
<name>A0A453KK46_AEGTS</name>
<evidence type="ECO:0000259" key="13">
    <source>
        <dbReference type="Pfam" id="PF00742"/>
    </source>
</evidence>
<keyword evidence="5 11" id="KW-0028">Amino-acid biosynthesis</keyword>
<comment type="pathway">
    <text evidence="3 11">Amino-acid biosynthesis; L-methionine biosynthesis via de novo pathway; L-homoserine from L-aspartate: step 3/3.</text>
</comment>
<dbReference type="InterPro" id="IPR019811">
    <property type="entry name" value="HDH_CS"/>
</dbReference>
<dbReference type="Pfam" id="PF00742">
    <property type="entry name" value="Homoserine_dh"/>
    <property type="match status" value="1"/>
</dbReference>
<keyword evidence="16" id="KW-1185">Reference proteome</keyword>
<evidence type="ECO:0000256" key="2">
    <source>
        <dbReference type="ARBA" id="ARBA00005056"/>
    </source>
</evidence>
<comment type="pathway">
    <text evidence="2 11">Amino-acid biosynthesis; L-threonine biosynthesis; L-threonine from L-aspartate: step 3/5.</text>
</comment>
<evidence type="ECO:0000256" key="4">
    <source>
        <dbReference type="ARBA" id="ARBA00013213"/>
    </source>
</evidence>
<comment type="catalytic activity">
    <reaction evidence="10">
        <text>L-homoserine + NADP(+) = L-aspartate 4-semialdehyde + NADPH + H(+)</text>
        <dbReference type="Rhea" id="RHEA:15761"/>
        <dbReference type="ChEBI" id="CHEBI:15378"/>
        <dbReference type="ChEBI" id="CHEBI:57476"/>
        <dbReference type="ChEBI" id="CHEBI:57783"/>
        <dbReference type="ChEBI" id="CHEBI:58349"/>
        <dbReference type="ChEBI" id="CHEBI:537519"/>
        <dbReference type="EC" id="1.1.1.3"/>
    </reaction>
    <physiologicalReaction direction="right-to-left" evidence="10">
        <dbReference type="Rhea" id="RHEA:15763"/>
    </physiologicalReaction>
</comment>
<dbReference type="PANTHER" id="PTHR43070">
    <property type="match status" value="1"/>
</dbReference>
<dbReference type="InterPro" id="IPR001342">
    <property type="entry name" value="HDH_cat"/>
</dbReference>
<reference evidence="15" key="5">
    <citation type="journal article" date="2021" name="G3 (Bethesda)">
        <title>Aegilops tauschii genome assembly Aet v5.0 features greater sequence contiguity and improved annotation.</title>
        <authorList>
            <person name="Wang L."/>
            <person name="Zhu T."/>
            <person name="Rodriguez J.C."/>
            <person name="Deal K.R."/>
            <person name="Dubcovsky J."/>
            <person name="McGuire P.E."/>
            <person name="Lux T."/>
            <person name="Spannagl M."/>
            <person name="Mayer K.F.X."/>
            <person name="Baldrich P."/>
            <person name="Meyers B.C."/>
            <person name="Huo N."/>
            <person name="Gu Y.Q."/>
            <person name="Zhou H."/>
            <person name="Devos K.M."/>
            <person name="Bennetzen J.L."/>
            <person name="Unver T."/>
            <person name="Budak H."/>
            <person name="Gulick P.J."/>
            <person name="Galiba G."/>
            <person name="Kalapos B."/>
            <person name="Nelson D.R."/>
            <person name="Li P."/>
            <person name="You F.M."/>
            <person name="Luo M.C."/>
            <person name="Dvorak J."/>
        </authorList>
    </citation>
    <scope>NUCLEOTIDE SEQUENCE [LARGE SCALE GENOMIC DNA]</scope>
    <source>
        <strain evidence="15">cv. AL8/78</strain>
    </source>
</reference>
<dbReference type="GO" id="GO:0009090">
    <property type="term" value="P:homoserine biosynthetic process"/>
    <property type="evidence" value="ECO:0007669"/>
    <property type="project" value="TreeGrafter"/>
</dbReference>
<keyword evidence="8 11" id="KW-0560">Oxidoreductase</keyword>
<dbReference type="PANTHER" id="PTHR43070:SF9">
    <property type="entry name" value="BIFUNCTIONAL ASPARTOKINASE_HOMOSERINE DEHYDROGENASE 2, CHLOROPLASTIC"/>
    <property type="match status" value="1"/>
</dbReference>
<organism evidence="15 16">
    <name type="scientific">Aegilops tauschii subsp. strangulata</name>
    <name type="common">Goatgrass</name>
    <dbReference type="NCBI Taxonomy" id="200361"/>
    <lineage>
        <taxon>Eukaryota</taxon>
        <taxon>Viridiplantae</taxon>
        <taxon>Streptophyta</taxon>
        <taxon>Embryophyta</taxon>
        <taxon>Tracheophyta</taxon>
        <taxon>Spermatophyta</taxon>
        <taxon>Magnoliopsida</taxon>
        <taxon>Liliopsida</taxon>
        <taxon>Poales</taxon>
        <taxon>Poaceae</taxon>
        <taxon>BOP clade</taxon>
        <taxon>Pooideae</taxon>
        <taxon>Triticodae</taxon>
        <taxon>Triticeae</taxon>
        <taxon>Triticinae</taxon>
        <taxon>Aegilops</taxon>
    </lineage>
</organism>
<evidence type="ECO:0000256" key="6">
    <source>
        <dbReference type="ARBA" id="ARBA00022697"/>
    </source>
</evidence>
<keyword evidence="9 11" id="KW-0486">Methionine biosynthesis</keyword>
<keyword evidence="7 11" id="KW-0521">NADP</keyword>
<evidence type="ECO:0000256" key="10">
    <source>
        <dbReference type="ARBA" id="ARBA00048841"/>
    </source>
</evidence>
<reference evidence="16" key="1">
    <citation type="journal article" date="2014" name="Science">
        <title>Ancient hybridizations among the ancestral genomes of bread wheat.</title>
        <authorList>
            <consortium name="International Wheat Genome Sequencing Consortium,"/>
            <person name="Marcussen T."/>
            <person name="Sandve S.R."/>
            <person name="Heier L."/>
            <person name="Spannagl M."/>
            <person name="Pfeifer M."/>
            <person name="Jakobsen K.S."/>
            <person name="Wulff B.B."/>
            <person name="Steuernagel B."/>
            <person name="Mayer K.F."/>
            <person name="Olsen O.A."/>
        </authorList>
    </citation>
    <scope>NUCLEOTIDE SEQUENCE [LARGE SCALE GENOMIC DNA]</scope>
    <source>
        <strain evidence="16">cv. AL8/78</strain>
    </source>
</reference>
<dbReference type="Pfam" id="PF03447">
    <property type="entry name" value="NAD_binding_3"/>
    <property type="match status" value="1"/>
</dbReference>
<dbReference type="PROSITE" id="PS01042">
    <property type="entry name" value="HOMOSER_DHGENASE"/>
    <property type="match status" value="1"/>
</dbReference>
<feature type="domain" description="Homoserine dehydrogenase catalytic" evidence="13">
    <location>
        <begin position="131"/>
        <end position="222"/>
    </location>
</feature>
<dbReference type="SUPFAM" id="SSF51735">
    <property type="entry name" value="NAD(P)-binding Rossmann-fold domains"/>
    <property type="match status" value="1"/>
</dbReference>
<evidence type="ECO:0000256" key="11">
    <source>
        <dbReference type="RuleBase" id="RU000579"/>
    </source>
</evidence>
<dbReference type="Proteomes" id="UP000015105">
    <property type="component" value="Chromosome 5D"/>
</dbReference>
<accession>A0A453KK46</accession>
<evidence type="ECO:0000313" key="16">
    <source>
        <dbReference type="Proteomes" id="UP000015105"/>
    </source>
</evidence>
<dbReference type="Gene3D" id="3.40.50.720">
    <property type="entry name" value="NAD(P)-binding Rossmann-like Domain"/>
    <property type="match status" value="1"/>
</dbReference>
<keyword evidence="6 11" id="KW-0791">Threonine biosynthesis</keyword>
<feature type="domain" description="Aspartate/homoserine dehydrogenase NAD-binding" evidence="14">
    <location>
        <begin position="5"/>
        <end position="123"/>
    </location>
</feature>
<dbReference type="Gramene" id="AET5Gv20441500.15">
    <property type="protein sequence ID" value="AET5Gv20441500.15"/>
    <property type="gene ID" value="AET5Gv20441500"/>
</dbReference>
<dbReference type="Gene3D" id="3.30.360.10">
    <property type="entry name" value="Dihydrodipicolinate Reductase, domain 2"/>
    <property type="match status" value="1"/>
</dbReference>
<reference evidence="15" key="4">
    <citation type="submission" date="2019-03" db="UniProtKB">
        <authorList>
            <consortium name="EnsemblPlants"/>
        </authorList>
    </citation>
    <scope>IDENTIFICATION</scope>
</reference>
<sequence length="233" mass="25913">MQVAILKENMNIDVRVIGITGASTMLLSETGVDLTRWKEEMQKEAKPADLANFVRHLSEDHVFPNKVLVDCTADTNVASHYYDWLKKGIHVITPNKKANSGPLDRYLKLRTLQRASYTHYFYEATVGAGLPIISTLRGLLETGDKILRIEGIFSGTLSYIFNNFEGTRSFSDVVAEAKEAGYTEPDPRDDLSGTDVARKVIILARESGLRLELSDIPVESLVPEALKVMLVAK</sequence>
<evidence type="ECO:0000256" key="5">
    <source>
        <dbReference type="ARBA" id="ARBA00022605"/>
    </source>
</evidence>
<dbReference type="AlphaFoldDB" id="A0A453KK46"/>
<evidence type="ECO:0000256" key="7">
    <source>
        <dbReference type="ARBA" id="ARBA00022857"/>
    </source>
</evidence>
<dbReference type="InterPro" id="IPR005106">
    <property type="entry name" value="Asp/hSer_DH_NAD-bd"/>
</dbReference>
<evidence type="ECO:0000256" key="12">
    <source>
        <dbReference type="RuleBase" id="RU004171"/>
    </source>
</evidence>
<evidence type="ECO:0000256" key="8">
    <source>
        <dbReference type="ARBA" id="ARBA00023002"/>
    </source>
</evidence>
<protein>
    <recommendedName>
        <fullName evidence="4 11">Homoserine dehydrogenase</fullName>
        <ecNumber evidence="4 11">1.1.1.3</ecNumber>
    </recommendedName>
</protein>
<dbReference type="GO" id="GO:0050661">
    <property type="term" value="F:NADP binding"/>
    <property type="evidence" value="ECO:0007669"/>
    <property type="project" value="InterPro"/>
</dbReference>
<reference evidence="16" key="2">
    <citation type="journal article" date="2017" name="Nat. Plants">
        <title>The Aegilops tauschii genome reveals multiple impacts of transposons.</title>
        <authorList>
            <person name="Zhao G."/>
            <person name="Zou C."/>
            <person name="Li K."/>
            <person name="Wang K."/>
            <person name="Li T."/>
            <person name="Gao L."/>
            <person name="Zhang X."/>
            <person name="Wang H."/>
            <person name="Yang Z."/>
            <person name="Liu X."/>
            <person name="Jiang W."/>
            <person name="Mao L."/>
            <person name="Kong X."/>
            <person name="Jiao Y."/>
            <person name="Jia J."/>
        </authorList>
    </citation>
    <scope>NUCLEOTIDE SEQUENCE [LARGE SCALE GENOMIC DNA]</scope>
    <source>
        <strain evidence="16">cv. AL8/78</strain>
    </source>
</reference>
<dbReference type="InterPro" id="IPR011147">
    <property type="entry name" value="Bifunc_Aspkin/hSer_DH"/>
</dbReference>
<dbReference type="GO" id="GO:0004412">
    <property type="term" value="F:homoserine dehydrogenase activity"/>
    <property type="evidence" value="ECO:0007669"/>
    <property type="project" value="UniProtKB-EC"/>
</dbReference>
<dbReference type="UniPathway" id="UPA00051">
    <property type="reaction ID" value="UER00465"/>
</dbReference>
<dbReference type="InterPro" id="IPR036291">
    <property type="entry name" value="NAD(P)-bd_dom_sf"/>
</dbReference>
<dbReference type="SUPFAM" id="SSF55347">
    <property type="entry name" value="Glyceraldehyde-3-phosphate dehydrogenase-like, C-terminal domain"/>
    <property type="match status" value="1"/>
</dbReference>
<proteinExistence type="inferred from homology"/>
<evidence type="ECO:0000256" key="3">
    <source>
        <dbReference type="ARBA" id="ARBA00005062"/>
    </source>
</evidence>
<evidence type="ECO:0000259" key="14">
    <source>
        <dbReference type="Pfam" id="PF03447"/>
    </source>
</evidence>